<comment type="caution">
    <text evidence="2">The sequence shown here is derived from an EMBL/GenBank/DDBJ whole genome shotgun (WGS) entry which is preliminary data.</text>
</comment>
<dbReference type="SUPFAM" id="SSF48452">
    <property type="entry name" value="TPR-like"/>
    <property type="match status" value="1"/>
</dbReference>
<name>A0A6N7S697_9FIRM</name>
<dbReference type="EMBL" id="WKPJ01000010">
    <property type="protein sequence ID" value="MSA89417.1"/>
    <property type="molecule type" value="Genomic_DNA"/>
</dbReference>
<keyword evidence="5" id="KW-1185">Reference proteome</keyword>
<evidence type="ECO:0000313" key="4">
    <source>
        <dbReference type="Proteomes" id="UP000433575"/>
    </source>
</evidence>
<evidence type="ECO:0000313" key="3">
    <source>
        <dbReference type="EMBL" id="MSC33095.1"/>
    </source>
</evidence>
<feature type="repeat" description="TPR" evidence="1">
    <location>
        <begin position="74"/>
        <end position="107"/>
    </location>
</feature>
<reference evidence="4 5" key="1">
    <citation type="journal article" date="2019" name="Nat. Med.">
        <title>A library of human gut bacterial isolates paired with longitudinal multiomics data enables mechanistic microbiome research.</title>
        <authorList>
            <person name="Poyet M."/>
            <person name="Groussin M."/>
            <person name="Gibbons S.M."/>
            <person name="Avila-Pacheco J."/>
            <person name="Jiang X."/>
            <person name="Kearney S.M."/>
            <person name="Perrotta A.R."/>
            <person name="Berdy B."/>
            <person name="Zhao S."/>
            <person name="Lieberman T.D."/>
            <person name="Swanson P.K."/>
            <person name="Smith M."/>
            <person name="Roesemann S."/>
            <person name="Alexander J.E."/>
            <person name="Rich S.A."/>
            <person name="Livny J."/>
            <person name="Vlamakis H."/>
            <person name="Clish C."/>
            <person name="Bullock K."/>
            <person name="Deik A."/>
            <person name="Scott J."/>
            <person name="Pierce K.A."/>
            <person name="Xavier R.J."/>
            <person name="Alm E.J."/>
        </authorList>
    </citation>
    <scope>NUCLEOTIDE SEQUENCE [LARGE SCALE GENOMIC DNA]</scope>
    <source>
        <strain evidence="2 4">BIOML-A4</strain>
        <strain evidence="3 5">BIOML-A5</strain>
    </source>
</reference>
<evidence type="ECO:0000313" key="2">
    <source>
        <dbReference type="EMBL" id="MSA89417.1"/>
    </source>
</evidence>
<protein>
    <recommendedName>
        <fullName evidence="6">Tetratricopeptide repeat protein</fullName>
    </recommendedName>
</protein>
<evidence type="ECO:0008006" key="6">
    <source>
        <dbReference type="Google" id="ProtNLM"/>
    </source>
</evidence>
<evidence type="ECO:0000313" key="5">
    <source>
        <dbReference type="Proteomes" id="UP000480929"/>
    </source>
</evidence>
<sequence>MMKLQEQIELWNETDQYEAIIEAIEALPEAEQTPELISELARAYNNTAELGDTQKYEKAIALLKSVEEELGEEHSWNFRIAYAYYYLDQEGPALTYFERALDARPKDEDTLAFIEDCRKRLALPRFERPFKQRVQECWNQFEKEEQVLRVRMRNRLESEVIVDQTHRLLHTAFTNIAYEMGCAQDHYDLILTPEGNRVSLFALDYFCRQMPDRLKKWWHVMAGRQPSRQTSLRIAGQELSAEEVQVWIEEQGEKSVKLAVHCASFDALMPENENQVWWMLSILIDQTLGEIAAMAVIDDVTLLAQPRQEGGLSLAQLPDQLVDLGLDLNRDPARILEGYTAYRMEPTEASLEQVRGDVTVGVTCCPALIQQYLRGMTQAVDDLHQDGIAAGYFYYPLDCFTGEDRAKAMLDFRDALAEKISEQAGTDTVTWIGGASGLNCGYLDFIAWDIQAVMDSAVKVFAQQPVAWAAFQTFRTSVGGILLKSDEESLQTEIK</sequence>
<evidence type="ECO:0000256" key="1">
    <source>
        <dbReference type="PROSITE-ProRule" id="PRU00339"/>
    </source>
</evidence>
<dbReference type="Proteomes" id="UP000433575">
    <property type="component" value="Unassembled WGS sequence"/>
</dbReference>
<dbReference type="InterPro" id="IPR011990">
    <property type="entry name" value="TPR-like_helical_dom_sf"/>
</dbReference>
<keyword evidence="1" id="KW-0802">TPR repeat</keyword>
<gene>
    <name evidence="3" type="ORF">GKD88_08165</name>
    <name evidence="2" type="ORF">GKE08_08760</name>
</gene>
<dbReference type="Proteomes" id="UP000480929">
    <property type="component" value="Unassembled WGS sequence"/>
</dbReference>
<proteinExistence type="predicted"/>
<organism evidence="2 4">
    <name type="scientific">Holdemania massiliensis</name>
    <dbReference type="NCBI Taxonomy" id="1468449"/>
    <lineage>
        <taxon>Bacteria</taxon>
        <taxon>Bacillati</taxon>
        <taxon>Bacillota</taxon>
        <taxon>Erysipelotrichia</taxon>
        <taxon>Erysipelotrichales</taxon>
        <taxon>Erysipelotrichaceae</taxon>
        <taxon>Holdemania</taxon>
    </lineage>
</organism>
<dbReference type="PROSITE" id="PS50005">
    <property type="entry name" value="TPR"/>
    <property type="match status" value="1"/>
</dbReference>
<dbReference type="InterPro" id="IPR019734">
    <property type="entry name" value="TPR_rpt"/>
</dbReference>
<dbReference type="Gene3D" id="1.25.40.10">
    <property type="entry name" value="Tetratricopeptide repeat domain"/>
    <property type="match status" value="1"/>
</dbReference>
<dbReference type="EMBL" id="WKPI01000011">
    <property type="protein sequence ID" value="MSC33095.1"/>
    <property type="molecule type" value="Genomic_DNA"/>
</dbReference>
<dbReference type="OrthoDB" id="4827574at2"/>
<accession>A0A6N7S697</accession>
<dbReference type="AlphaFoldDB" id="A0A6N7S697"/>
<dbReference type="RefSeq" id="WP_154238703.1">
    <property type="nucleotide sequence ID" value="NZ_WKPI01000011.1"/>
</dbReference>